<accession>A0ACB8SWI1</accession>
<name>A0ACB8SWI1_9AGAM</name>
<reference evidence="1" key="1">
    <citation type="submission" date="2021-03" db="EMBL/GenBank/DDBJ databases">
        <authorList>
            <consortium name="DOE Joint Genome Institute"/>
            <person name="Ahrendt S."/>
            <person name="Looney B.P."/>
            <person name="Miyauchi S."/>
            <person name="Morin E."/>
            <person name="Drula E."/>
            <person name="Courty P.E."/>
            <person name="Chicoki N."/>
            <person name="Fauchery L."/>
            <person name="Kohler A."/>
            <person name="Kuo A."/>
            <person name="Labutti K."/>
            <person name="Pangilinan J."/>
            <person name="Lipzen A."/>
            <person name="Riley R."/>
            <person name="Andreopoulos W."/>
            <person name="He G."/>
            <person name="Johnson J."/>
            <person name="Barry K.W."/>
            <person name="Grigoriev I.V."/>
            <person name="Nagy L."/>
            <person name="Hibbett D."/>
            <person name="Henrissat B."/>
            <person name="Matheny P.B."/>
            <person name="Labbe J."/>
            <person name="Martin F."/>
        </authorList>
    </citation>
    <scope>NUCLEOTIDE SEQUENCE</scope>
    <source>
        <strain evidence="1">HHB10654</strain>
    </source>
</reference>
<proteinExistence type="predicted"/>
<dbReference type="EMBL" id="MU277222">
    <property type="protein sequence ID" value="KAI0060036.1"/>
    <property type="molecule type" value="Genomic_DNA"/>
</dbReference>
<keyword evidence="2" id="KW-1185">Reference proteome</keyword>
<evidence type="ECO:0000313" key="1">
    <source>
        <dbReference type="EMBL" id="KAI0060036.1"/>
    </source>
</evidence>
<gene>
    <name evidence="1" type="ORF">BV25DRAFT_1828477</name>
</gene>
<organism evidence="1 2">
    <name type="scientific">Artomyces pyxidatus</name>
    <dbReference type="NCBI Taxonomy" id="48021"/>
    <lineage>
        <taxon>Eukaryota</taxon>
        <taxon>Fungi</taxon>
        <taxon>Dikarya</taxon>
        <taxon>Basidiomycota</taxon>
        <taxon>Agaricomycotina</taxon>
        <taxon>Agaricomycetes</taxon>
        <taxon>Russulales</taxon>
        <taxon>Auriscalpiaceae</taxon>
        <taxon>Artomyces</taxon>
    </lineage>
</organism>
<dbReference type="Proteomes" id="UP000814140">
    <property type="component" value="Unassembled WGS sequence"/>
</dbReference>
<reference evidence="1" key="2">
    <citation type="journal article" date="2022" name="New Phytol.">
        <title>Evolutionary transition to the ectomycorrhizal habit in the genomes of a hyperdiverse lineage of mushroom-forming fungi.</title>
        <authorList>
            <person name="Looney B."/>
            <person name="Miyauchi S."/>
            <person name="Morin E."/>
            <person name="Drula E."/>
            <person name="Courty P.E."/>
            <person name="Kohler A."/>
            <person name="Kuo A."/>
            <person name="LaButti K."/>
            <person name="Pangilinan J."/>
            <person name="Lipzen A."/>
            <person name="Riley R."/>
            <person name="Andreopoulos W."/>
            <person name="He G."/>
            <person name="Johnson J."/>
            <person name="Nolan M."/>
            <person name="Tritt A."/>
            <person name="Barry K.W."/>
            <person name="Grigoriev I.V."/>
            <person name="Nagy L.G."/>
            <person name="Hibbett D."/>
            <person name="Henrissat B."/>
            <person name="Matheny P.B."/>
            <person name="Labbe J."/>
            <person name="Martin F.M."/>
        </authorList>
    </citation>
    <scope>NUCLEOTIDE SEQUENCE</scope>
    <source>
        <strain evidence="1">HHB10654</strain>
    </source>
</reference>
<evidence type="ECO:0000313" key="2">
    <source>
        <dbReference type="Proteomes" id="UP000814140"/>
    </source>
</evidence>
<sequence>MSNTIIIPYKLTRLRATGGTIGHLNHRSTIFRPSRLVPAPHFPATPPKPCSVSRYAEHRPWDEGAATTRYRSLHEWADYNMGAQRTRDIWARGSCGGSGFERRLRLCNISVAVFVCSAHAPSFPLATTAFSLSAKTSKFFRTINP</sequence>
<protein>
    <submittedName>
        <fullName evidence="1">Uncharacterized protein</fullName>
    </submittedName>
</protein>
<comment type="caution">
    <text evidence="1">The sequence shown here is derived from an EMBL/GenBank/DDBJ whole genome shotgun (WGS) entry which is preliminary data.</text>
</comment>